<dbReference type="AlphaFoldDB" id="A0AB39HTC3"/>
<feature type="domain" description="HTH araC/xylS-type" evidence="4">
    <location>
        <begin position="174"/>
        <end position="272"/>
    </location>
</feature>
<dbReference type="PROSITE" id="PS01124">
    <property type="entry name" value="HTH_ARAC_FAMILY_2"/>
    <property type="match status" value="1"/>
</dbReference>
<proteinExistence type="predicted"/>
<dbReference type="SMART" id="SM00342">
    <property type="entry name" value="HTH_ARAC"/>
    <property type="match status" value="1"/>
</dbReference>
<accession>A0AB39HTC3</accession>
<sequence length="279" mass="32451">MIQEYENLVELFVKHPIDVLGVYKTRLSPNGIYKGHSDQPTTKCGFLLGIQGEASLLCNGNKEIKMVPGKVLLGGFNMRLEMETGDRGFAYYLIHYLPSPSNKDREKMLHQDPILFEPGLDAYMIELIDELLQKTKTHKSIEKLEKKILFLQLLHLTITADSDSHLQEENEIITSAYRYIQQYYMKSLTLEKLAARYHLNAKYFSYLFQRHMGISPIAYLIQYRMSKAYKMLVQTSDSISDIALRIGYTDAYYFSRLFKKYHGMTPTETRKKVQSDLKK</sequence>
<evidence type="ECO:0000256" key="1">
    <source>
        <dbReference type="ARBA" id="ARBA00023015"/>
    </source>
</evidence>
<dbReference type="GO" id="GO:0003700">
    <property type="term" value="F:DNA-binding transcription factor activity"/>
    <property type="evidence" value="ECO:0007669"/>
    <property type="project" value="InterPro"/>
</dbReference>
<protein>
    <submittedName>
        <fullName evidence="5">Helix-turn-helix domain-containing protein</fullName>
    </submittedName>
</protein>
<keyword evidence="1" id="KW-0805">Transcription regulation</keyword>
<keyword evidence="3" id="KW-0804">Transcription</keyword>
<dbReference type="InterPro" id="IPR009057">
    <property type="entry name" value="Homeodomain-like_sf"/>
</dbReference>
<keyword evidence="2" id="KW-0238">DNA-binding</keyword>
<dbReference type="PANTHER" id="PTHR43280:SF10">
    <property type="entry name" value="REGULATORY PROTEIN POCR"/>
    <property type="match status" value="1"/>
</dbReference>
<dbReference type="Gene3D" id="1.10.10.60">
    <property type="entry name" value="Homeodomain-like"/>
    <property type="match status" value="2"/>
</dbReference>
<dbReference type="InterPro" id="IPR018060">
    <property type="entry name" value="HTH_AraC"/>
</dbReference>
<dbReference type="SUPFAM" id="SSF46689">
    <property type="entry name" value="Homeodomain-like"/>
    <property type="match status" value="2"/>
</dbReference>
<evidence type="ECO:0000259" key="4">
    <source>
        <dbReference type="PROSITE" id="PS01124"/>
    </source>
</evidence>
<dbReference type="InterPro" id="IPR020449">
    <property type="entry name" value="Tscrpt_reg_AraC-type_HTH"/>
</dbReference>
<evidence type="ECO:0000256" key="3">
    <source>
        <dbReference type="ARBA" id="ARBA00023163"/>
    </source>
</evidence>
<organism evidence="5">
    <name type="scientific">Ornithinibacillus sp. 4-3</name>
    <dbReference type="NCBI Taxonomy" id="3231488"/>
    <lineage>
        <taxon>Bacteria</taxon>
        <taxon>Bacillati</taxon>
        <taxon>Bacillota</taxon>
        <taxon>Bacilli</taxon>
        <taxon>Bacillales</taxon>
        <taxon>Bacillaceae</taxon>
        <taxon>Ornithinibacillus</taxon>
    </lineage>
</organism>
<evidence type="ECO:0000313" key="5">
    <source>
        <dbReference type="EMBL" id="XDK34398.1"/>
    </source>
</evidence>
<dbReference type="RefSeq" id="WP_368655069.1">
    <property type="nucleotide sequence ID" value="NZ_CP162599.1"/>
</dbReference>
<reference evidence="5" key="1">
    <citation type="submission" date="2024-07" db="EMBL/GenBank/DDBJ databases">
        <title>Halotolerant mesophilic bacterium Ornithinibacillus sp. 4-3, sp. nov., isolated from soil.</title>
        <authorList>
            <person name="Sidarenka A.V."/>
            <person name="Guliayeva D.E."/>
            <person name="Leanovich S.I."/>
            <person name="Hileuskaya K.S."/>
            <person name="Akhremchuk A.E."/>
            <person name="Sikolenko M.A."/>
            <person name="Valentovich L.N."/>
        </authorList>
    </citation>
    <scope>NUCLEOTIDE SEQUENCE</scope>
    <source>
        <strain evidence="5">4-3</strain>
    </source>
</reference>
<dbReference type="PRINTS" id="PR00032">
    <property type="entry name" value="HTHARAC"/>
</dbReference>
<evidence type="ECO:0000256" key="2">
    <source>
        <dbReference type="ARBA" id="ARBA00023125"/>
    </source>
</evidence>
<dbReference type="GO" id="GO:0043565">
    <property type="term" value="F:sequence-specific DNA binding"/>
    <property type="evidence" value="ECO:0007669"/>
    <property type="project" value="InterPro"/>
</dbReference>
<name>A0AB39HTC3_9BACI</name>
<dbReference type="Pfam" id="PF12833">
    <property type="entry name" value="HTH_18"/>
    <property type="match status" value="1"/>
</dbReference>
<gene>
    <name evidence="5" type="ORF">AB4Y30_08625</name>
</gene>
<dbReference type="PANTHER" id="PTHR43280">
    <property type="entry name" value="ARAC-FAMILY TRANSCRIPTIONAL REGULATOR"/>
    <property type="match status" value="1"/>
</dbReference>
<dbReference type="EMBL" id="CP162599">
    <property type="protein sequence ID" value="XDK34398.1"/>
    <property type="molecule type" value="Genomic_DNA"/>
</dbReference>